<dbReference type="EMBL" id="CAJNOJ010000058">
    <property type="protein sequence ID" value="CAF0989464.1"/>
    <property type="molecule type" value="Genomic_DNA"/>
</dbReference>
<reference evidence="3" key="1">
    <citation type="submission" date="2021-02" db="EMBL/GenBank/DDBJ databases">
        <authorList>
            <person name="Nowell W R."/>
        </authorList>
    </citation>
    <scope>NUCLEOTIDE SEQUENCE</scope>
</reference>
<gene>
    <name evidence="2" type="ORF">EDS130_LOCUS14309</name>
    <name evidence="3" type="ORF">XAT740_LOCUS28461</name>
</gene>
<dbReference type="AlphaFoldDB" id="A0A815D780"/>
<sequence length="939" mass="107575">MSILSKNNNNICGYVDDDWQCIQGAFEQNFIDGLDIGASLSIYHHGKCVVDLYGGWIDFEKKAQPYISDTLQLVFSTSKGILSAAVALCVERGWLEYDAAITKYWPEFGANGKEMITIEDLLAHRAGLPYINRSVTTDEACDWSKMISLLIDEKPHWIPGSTHGYHGHTTGYIAGELIHRVDPQHRSFGQFVREEIDSEYYVGLPDKTTDQRVAPLYEIPTETKETDSQAEQTLTCSGALPLNQPTMIYNKSRIHRAQLPAVNGITNARSLARIYSRLIGDVYENGTVIKRLLNEKTLLQAIQNITPNGELDQTLYGIPTGFSKGGFQIYGDAFQIFGDSVFGHTGYGGSCAFAYPPYELAYAYVCNQLNPLSLTVDIRTTRILRIIEEQNWFPILTFDQHGILYNSHLSQPGHTSASTVTIPHTSSSVRTHDFRLYPNSRAAHEYNAIQIDNIASSMFHAPKTSQAIDSFKLLAYSESTFRSASFPIIWLDSKGDVHWNYAAQYETLNYLLEKQFPQEKVSTCLSRQLFILEQWPMGFFSRHHCFIEHFGQTLYSPSMTILLPRRFATSNAAPEDVTKEGTVRYFQSISLCSSHITHPDLKALHDQLRSTGSGSSAIKVINHVHELLERDETKIRFKYSREIWKFGYEHVPHRRWLFDRDRNETKKSLTYHSPIPLLINHSNEHIYYDQSPSFDPSKWIPRNVPQAWPTDVLPGTSKIMTVQDKIFTSFLRYMFLLFFSPLAPRIQTSAKLLAHYWSEHLSSKYHQPYKEALSKMAVMFIRRGDKMPEDSFWRKHKQWRNISMYVKGIVNEEERRHMKYTTVFVMTDDPSVMRSIINYAQTGLRTSQKDEPYAREHLHGRDILYNVFAPQSCVDPLVRVGFDQFLADVQFVTEHASLVVGHTDSNVGRYLEEIIYVNRQHNPNVQTLTHVINAPDTLE</sequence>
<comment type="caution">
    <text evidence="3">The sequence shown here is derived from an EMBL/GenBank/DDBJ whole genome shotgun (WGS) entry which is preliminary data.</text>
</comment>
<feature type="domain" description="Beta-lactamase-related" evidence="1">
    <location>
        <begin position="27"/>
        <end position="372"/>
    </location>
</feature>
<dbReference type="OrthoDB" id="9981633at2759"/>
<protein>
    <recommendedName>
        <fullName evidence="1">Beta-lactamase-related domain-containing protein</fullName>
    </recommendedName>
</protein>
<evidence type="ECO:0000313" key="4">
    <source>
        <dbReference type="Proteomes" id="UP000663828"/>
    </source>
</evidence>
<keyword evidence="4" id="KW-1185">Reference proteome</keyword>
<dbReference type="EMBL" id="CAJNOR010002431">
    <property type="protein sequence ID" value="CAF1293379.1"/>
    <property type="molecule type" value="Genomic_DNA"/>
</dbReference>
<evidence type="ECO:0000313" key="3">
    <source>
        <dbReference type="EMBL" id="CAF1293379.1"/>
    </source>
</evidence>
<dbReference type="SUPFAM" id="SSF56601">
    <property type="entry name" value="beta-lactamase/transpeptidase-like"/>
    <property type="match status" value="1"/>
</dbReference>
<dbReference type="PANTHER" id="PTHR43319:SF3">
    <property type="entry name" value="BETA-LACTAMASE-RELATED DOMAIN-CONTAINING PROTEIN"/>
    <property type="match status" value="1"/>
</dbReference>
<evidence type="ECO:0000313" key="2">
    <source>
        <dbReference type="EMBL" id="CAF0989464.1"/>
    </source>
</evidence>
<organism evidence="3 4">
    <name type="scientific">Adineta ricciae</name>
    <name type="common">Rotifer</name>
    <dbReference type="NCBI Taxonomy" id="249248"/>
    <lineage>
        <taxon>Eukaryota</taxon>
        <taxon>Metazoa</taxon>
        <taxon>Spiralia</taxon>
        <taxon>Gnathifera</taxon>
        <taxon>Rotifera</taxon>
        <taxon>Eurotatoria</taxon>
        <taxon>Bdelloidea</taxon>
        <taxon>Adinetida</taxon>
        <taxon>Adinetidae</taxon>
        <taxon>Adineta</taxon>
    </lineage>
</organism>
<dbReference type="Pfam" id="PF00144">
    <property type="entry name" value="Beta-lactamase"/>
    <property type="match status" value="1"/>
</dbReference>
<dbReference type="PANTHER" id="PTHR43319">
    <property type="entry name" value="BETA-LACTAMASE-RELATED"/>
    <property type="match status" value="1"/>
</dbReference>
<name>A0A815D780_ADIRI</name>
<evidence type="ECO:0000259" key="1">
    <source>
        <dbReference type="Pfam" id="PF00144"/>
    </source>
</evidence>
<dbReference type="InterPro" id="IPR052907">
    <property type="entry name" value="Beta-lactamase/esterase"/>
</dbReference>
<proteinExistence type="predicted"/>
<dbReference type="Gene3D" id="3.40.710.10">
    <property type="entry name" value="DD-peptidase/beta-lactamase superfamily"/>
    <property type="match status" value="1"/>
</dbReference>
<dbReference type="InterPro" id="IPR012338">
    <property type="entry name" value="Beta-lactam/transpept-like"/>
</dbReference>
<dbReference type="Proteomes" id="UP000663828">
    <property type="component" value="Unassembled WGS sequence"/>
</dbReference>
<dbReference type="InterPro" id="IPR001466">
    <property type="entry name" value="Beta-lactam-related"/>
</dbReference>
<accession>A0A815D780</accession>
<dbReference type="Proteomes" id="UP000663852">
    <property type="component" value="Unassembled WGS sequence"/>
</dbReference>